<organism evidence="7 8">
    <name type="scientific">Thermoanaerobacter kivui</name>
    <name type="common">Acetogenium kivui</name>
    <dbReference type="NCBI Taxonomy" id="2325"/>
    <lineage>
        <taxon>Bacteria</taxon>
        <taxon>Bacillati</taxon>
        <taxon>Bacillota</taxon>
        <taxon>Clostridia</taxon>
        <taxon>Thermoanaerobacterales</taxon>
        <taxon>Thermoanaerobacteraceae</taxon>
        <taxon>Thermoanaerobacter</taxon>
    </lineage>
</organism>
<dbReference type="PROSITE" id="PS51012">
    <property type="entry name" value="ABC_TM2"/>
    <property type="match status" value="1"/>
</dbReference>
<comment type="subcellular location">
    <subcellularLocation>
        <location evidence="5">Cell membrane</location>
        <topology evidence="5">Multi-pass membrane protein</topology>
    </subcellularLocation>
    <subcellularLocation>
        <location evidence="1">Membrane</location>
        <topology evidence="1">Multi-pass membrane protein</topology>
    </subcellularLocation>
</comment>
<feature type="transmembrane region" description="Helical" evidence="5">
    <location>
        <begin position="133"/>
        <end position="160"/>
    </location>
</feature>
<feature type="transmembrane region" description="Helical" evidence="5">
    <location>
        <begin position="18"/>
        <end position="39"/>
    </location>
</feature>
<reference evidence="8" key="1">
    <citation type="journal article" date="2015" name="Genome Announc.">
        <title>Whole-Genome Sequences of 80 Environmental and Clinical Isolates of Burkholderia pseudomallei.</title>
        <authorList>
            <person name="Johnson S.L."/>
            <person name="Baker A.L."/>
            <person name="Chain P.S."/>
            <person name="Currie B.J."/>
            <person name="Daligault H.E."/>
            <person name="Davenport K.W."/>
            <person name="Davis C.B."/>
            <person name="Inglis T.J."/>
            <person name="Kaestli M."/>
            <person name="Koren S."/>
            <person name="Mayo M."/>
            <person name="Merritt A.J."/>
            <person name="Price E.P."/>
            <person name="Sarovich D.S."/>
            <person name="Warner J."/>
            <person name="Rosovitz M.J."/>
        </authorList>
    </citation>
    <scope>NUCLEOTIDE SEQUENCE [LARGE SCALE GENOMIC DNA]</scope>
    <source>
        <strain evidence="8">DSM 2030</strain>
    </source>
</reference>
<evidence type="ECO:0000313" key="7">
    <source>
        <dbReference type="EMBL" id="AIS52281.1"/>
    </source>
</evidence>
<evidence type="ECO:0000256" key="4">
    <source>
        <dbReference type="ARBA" id="ARBA00023136"/>
    </source>
</evidence>
<feature type="transmembrane region" description="Helical" evidence="5">
    <location>
        <begin position="166"/>
        <end position="182"/>
    </location>
</feature>
<feature type="transmembrane region" description="Helical" evidence="5">
    <location>
        <begin position="217"/>
        <end position="238"/>
    </location>
</feature>
<dbReference type="GO" id="GO:0140359">
    <property type="term" value="F:ABC-type transporter activity"/>
    <property type="evidence" value="ECO:0007669"/>
    <property type="project" value="InterPro"/>
</dbReference>
<dbReference type="eggNOG" id="COG0842">
    <property type="taxonomic scope" value="Bacteria"/>
</dbReference>
<feature type="transmembrane region" description="Helical" evidence="5">
    <location>
        <begin position="51"/>
        <end position="74"/>
    </location>
</feature>
<evidence type="ECO:0000313" key="8">
    <source>
        <dbReference type="Proteomes" id="UP000029669"/>
    </source>
</evidence>
<sequence length="242" mass="27235">MGVPTILWREFVFFRKSFWSTTFSNLVSPALYLIAFGWGIGSGVKVGEENYLTFIVPGIIALTTMTTSFEAVAFPLNIDKIYGKTLEEFITAPITPWEFVWGKVTGGAFRGLYSALLIILLAYVFSARISMNVYFLLIVVLNSFVFSTLGFVVGLAVMSYEDVGKFNNFVITPMAFLYGTFFPIEKLPYFFQKIILFLPLTHAVLGLRNPVPMLQFFIHLLVLGAYLLIFGIIGVSIYKKIE</sequence>
<dbReference type="InterPro" id="IPR000412">
    <property type="entry name" value="ABC_2_transport"/>
</dbReference>
<dbReference type="InterPro" id="IPR013525">
    <property type="entry name" value="ABC2_TM"/>
</dbReference>
<feature type="transmembrane region" description="Helical" evidence="5">
    <location>
        <begin position="194"/>
        <end position="211"/>
    </location>
</feature>
<evidence type="ECO:0000256" key="1">
    <source>
        <dbReference type="ARBA" id="ARBA00004141"/>
    </source>
</evidence>
<dbReference type="PANTHER" id="PTHR43332:SF2">
    <property type="entry name" value="INNER MEMBRANE TRANSPORT PERMEASE YADH"/>
    <property type="match status" value="1"/>
</dbReference>
<dbReference type="STRING" id="2325.TKV_c11080"/>
<dbReference type="OrthoDB" id="111284at2"/>
<dbReference type="EMBL" id="CP009170">
    <property type="protein sequence ID" value="AIS52281.1"/>
    <property type="molecule type" value="Genomic_DNA"/>
</dbReference>
<dbReference type="GO" id="GO:0043190">
    <property type="term" value="C:ATP-binding cassette (ABC) transporter complex"/>
    <property type="evidence" value="ECO:0007669"/>
    <property type="project" value="InterPro"/>
</dbReference>
<evidence type="ECO:0000256" key="3">
    <source>
        <dbReference type="ARBA" id="ARBA00022989"/>
    </source>
</evidence>
<dbReference type="AlphaFoldDB" id="A0A097AR30"/>
<keyword evidence="3 5" id="KW-1133">Transmembrane helix</keyword>
<comment type="similarity">
    <text evidence="5">Belongs to the ABC-2 integral membrane protein family.</text>
</comment>
<keyword evidence="8" id="KW-1185">Reference proteome</keyword>
<dbReference type="PRINTS" id="PR00164">
    <property type="entry name" value="ABC2TRNSPORT"/>
</dbReference>
<dbReference type="Pfam" id="PF01061">
    <property type="entry name" value="ABC2_membrane"/>
    <property type="match status" value="1"/>
</dbReference>
<proteinExistence type="inferred from homology"/>
<dbReference type="PIRSF" id="PIRSF006648">
    <property type="entry name" value="DrrB"/>
    <property type="match status" value="1"/>
</dbReference>
<keyword evidence="4 5" id="KW-0472">Membrane</keyword>
<keyword evidence="7" id="KW-0378">Hydrolase</keyword>
<accession>A0A097AR30</accession>
<keyword evidence="2 5" id="KW-0812">Transmembrane</keyword>
<protein>
    <recommendedName>
        <fullName evidence="5">Transport permease protein</fullName>
    </recommendedName>
</protein>
<keyword evidence="5" id="KW-0813">Transport</keyword>
<dbReference type="KEGG" id="tki:TKV_c11080"/>
<dbReference type="RefSeq" id="WP_049685057.1">
    <property type="nucleotide sequence ID" value="NZ_CP009170.1"/>
</dbReference>
<feature type="transmembrane region" description="Helical" evidence="5">
    <location>
        <begin position="107"/>
        <end position="126"/>
    </location>
</feature>
<keyword evidence="5" id="KW-1003">Cell membrane</keyword>
<dbReference type="Proteomes" id="UP000029669">
    <property type="component" value="Chromosome"/>
</dbReference>
<dbReference type="PANTHER" id="PTHR43332">
    <property type="entry name" value="INNER MEMBRANE TRANSPORT PERMEASE YADH-RELATED"/>
    <property type="match status" value="1"/>
</dbReference>
<evidence type="ECO:0000256" key="5">
    <source>
        <dbReference type="RuleBase" id="RU361157"/>
    </source>
</evidence>
<dbReference type="GO" id="GO:0016787">
    <property type="term" value="F:hydrolase activity"/>
    <property type="evidence" value="ECO:0007669"/>
    <property type="project" value="UniProtKB-KW"/>
</dbReference>
<name>A0A097AR30_THEKI</name>
<dbReference type="InterPro" id="IPR047817">
    <property type="entry name" value="ABC2_TM_bact-type"/>
</dbReference>
<gene>
    <name evidence="7" type="ORF">TKV_c11080</name>
</gene>
<dbReference type="InterPro" id="IPR052522">
    <property type="entry name" value="ABC-2_transport_permease"/>
</dbReference>
<feature type="domain" description="ABC transmembrane type-2" evidence="6">
    <location>
        <begin position="20"/>
        <end position="241"/>
    </location>
</feature>
<evidence type="ECO:0000256" key="2">
    <source>
        <dbReference type="ARBA" id="ARBA00022692"/>
    </source>
</evidence>
<dbReference type="HOGENOM" id="CLU_039483_3_2_9"/>
<evidence type="ECO:0000259" key="6">
    <source>
        <dbReference type="PROSITE" id="PS51012"/>
    </source>
</evidence>